<dbReference type="OrthoDB" id="2840728at2759"/>
<organism evidence="1 2">
    <name type="scientific">Candolleomyces eurysporus</name>
    <dbReference type="NCBI Taxonomy" id="2828524"/>
    <lineage>
        <taxon>Eukaryota</taxon>
        <taxon>Fungi</taxon>
        <taxon>Dikarya</taxon>
        <taxon>Basidiomycota</taxon>
        <taxon>Agaricomycotina</taxon>
        <taxon>Agaricomycetes</taxon>
        <taxon>Agaricomycetidae</taxon>
        <taxon>Agaricales</taxon>
        <taxon>Agaricineae</taxon>
        <taxon>Psathyrellaceae</taxon>
        <taxon>Candolleomyces</taxon>
    </lineage>
</organism>
<protein>
    <recommendedName>
        <fullName evidence="3">DRBM domain-containing protein</fullName>
    </recommendedName>
</protein>
<sequence>MSDGSCMKFNNATQQIFKGTVRPVVVVQETNDYEGRWFAEAMLIDHSRSNLVFLVGQGSATKKREAKDIAAKCGFEWLCSQYPEVDLSGV</sequence>
<dbReference type="EMBL" id="JANBPK010001280">
    <property type="protein sequence ID" value="KAJ2923787.1"/>
    <property type="molecule type" value="Genomic_DNA"/>
</dbReference>
<evidence type="ECO:0008006" key="3">
    <source>
        <dbReference type="Google" id="ProtNLM"/>
    </source>
</evidence>
<feature type="non-terminal residue" evidence="1">
    <location>
        <position position="90"/>
    </location>
</feature>
<reference evidence="1" key="1">
    <citation type="submission" date="2022-06" db="EMBL/GenBank/DDBJ databases">
        <title>Genome Sequence of Candolleomyces eurysporus.</title>
        <authorList>
            <person name="Buettner E."/>
        </authorList>
    </citation>
    <scope>NUCLEOTIDE SEQUENCE</scope>
    <source>
        <strain evidence="1">VTCC 930004</strain>
    </source>
</reference>
<proteinExistence type="predicted"/>
<comment type="caution">
    <text evidence="1">The sequence shown here is derived from an EMBL/GenBank/DDBJ whole genome shotgun (WGS) entry which is preliminary data.</text>
</comment>
<evidence type="ECO:0000313" key="1">
    <source>
        <dbReference type="EMBL" id="KAJ2923787.1"/>
    </source>
</evidence>
<evidence type="ECO:0000313" key="2">
    <source>
        <dbReference type="Proteomes" id="UP001140091"/>
    </source>
</evidence>
<name>A0A9W8IVW4_9AGAR</name>
<accession>A0A9W8IVW4</accession>
<gene>
    <name evidence="1" type="ORF">H1R20_g13303</name>
</gene>
<keyword evidence="2" id="KW-1185">Reference proteome</keyword>
<dbReference type="Proteomes" id="UP001140091">
    <property type="component" value="Unassembled WGS sequence"/>
</dbReference>
<dbReference type="AlphaFoldDB" id="A0A9W8IVW4"/>